<feature type="region of interest" description="Disordered" evidence="3">
    <location>
        <begin position="1"/>
        <end position="26"/>
    </location>
</feature>
<reference evidence="5" key="1">
    <citation type="journal article" date="2014" name="Int. J. Syst. Evol. Microbiol.">
        <title>Complete genome sequence of Corynebacterium casei LMG S-19264T (=DSM 44701T), isolated from a smear-ripened cheese.</title>
        <authorList>
            <consortium name="US DOE Joint Genome Institute (JGI-PGF)"/>
            <person name="Walter F."/>
            <person name="Albersmeier A."/>
            <person name="Kalinowski J."/>
            <person name="Ruckert C."/>
        </authorList>
    </citation>
    <scope>NUCLEOTIDE SEQUENCE</scope>
    <source>
        <strain evidence="5">CGMCC 1.12187</strain>
    </source>
</reference>
<name>A0A917GIN1_9MICC</name>
<dbReference type="GO" id="GO:0042781">
    <property type="term" value="F:3'-tRNA processing endoribonuclease activity"/>
    <property type="evidence" value="ECO:0007669"/>
    <property type="project" value="TreeGrafter"/>
</dbReference>
<accession>A0A917GIN1</accession>
<evidence type="ECO:0000256" key="2">
    <source>
        <dbReference type="ARBA" id="ARBA00022801"/>
    </source>
</evidence>
<gene>
    <name evidence="5" type="ORF">GCM10011374_07070</name>
</gene>
<keyword evidence="6" id="KW-1185">Reference proteome</keyword>
<evidence type="ECO:0000256" key="1">
    <source>
        <dbReference type="ARBA" id="ARBA00022759"/>
    </source>
</evidence>
<evidence type="ECO:0000259" key="4">
    <source>
        <dbReference type="Pfam" id="PF00753"/>
    </source>
</evidence>
<dbReference type="Proteomes" id="UP000638848">
    <property type="component" value="Unassembled WGS sequence"/>
</dbReference>
<evidence type="ECO:0000313" key="5">
    <source>
        <dbReference type="EMBL" id="GGG47265.1"/>
    </source>
</evidence>
<keyword evidence="1" id="KW-0540">Nuclease</keyword>
<keyword evidence="2" id="KW-0378">Hydrolase</keyword>
<dbReference type="EMBL" id="BMEQ01000002">
    <property type="protein sequence ID" value="GGG47265.1"/>
    <property type="molecule type" value="Genomic_DNA"/>
</dbReference>
<feature type="domain" description="Metallo-beta-lactamase" evidence="4">
    <location>
        <begin position="27"/>
        <end position="85"/>
    </location>
</feature>
<sequence length="352" mass="37911">MTNTIERGMSVHTLGTGGGPIVSSSRAGTSTAIRVDGATYVIDCGMGSIRNFRSSCAWSDLRAVFLTHHHSDHIYDLGSFLVTGWQVPGESFSRPIQVHGPGRPSRVPAMDAEHAAVVDARVGARSMRGTVDVVDALLDDVFASDICIRMADEGRSEPHEWVRAHDIVLPSQVPADPVADRHPDMEPFEIYRDELVTVSAILVDHRLCYPAFGFRVDSAYGSVVVSGDTAYSENCIRLARGADLLLHEVIDLEAILATFPDGPTRDGIEEHLRESHTPFDQVGKVAAAAGVGQLVLHHIVPNTPGTADVPKMVAAARRDFAGPVHAAEDNDRFLVSDQVRATVARETVEVGA</sequence>
<protein>
    <recommendedName>
        <fullName evidence="4">Metallo-beta-lactamase domain-containing protein</fullName>
    </recommendedName>
</protein>
<dbReference type="SUPFAM" id="SSF56281">
    <property type="entry name" value="Metallo-hydrolase/oxidoreductase"/>
    <property type="match status" value="1"/>
</dbReference>
<dbReference type="InterPro" id="IPR001279">
    <property type="entry name" value="Metallo-B-lactamas"/>
</dbReference>
<evidence type="ECO:0000256" key="3">
    <source>
        <dbReference type="SAM" id="MobiDB-lite"/>
    </source>
</evidence>
<organism evidence="5 6">
    <name type="scientific">Kocuria dechangensis</name>
    <dbReference type="NCBI Taxonomy" id="1176249"/>
    <lineage>
        <taxon>Bacteria</taxon>
        <taxon>Bacillati</taxon>
        <taxon>Actinomycetota</taxon>
        <taxon>Actinomycetes</taxon>
        <taxon>Micrococcales</taxon>
        <taxon>Micrococcaceae</taxon>
        <taxon>Kocuria</taxon>
    </lineage>
</organism>
<evidence type="ECO:0000313" key="6">
    <source>
        <dbReference type="Proteomes" id="UP000638848"/>
    </source>
</evidence>
<dbReference type="AlphaFoldDB" id="A0A917GIN1"/>
<dbReference type="InterPro" id="IPR036866">
    <property type="entry name" value="RibonucZ/Hydroxyglut_hydro"/>
</dbReference>
<dbReference type="CDD" id="cd07719">
    <property type="entry name" value="arylsulfatase_AtsA-like_MBL-fold"/>
    <property type="match status" value="1"/>
</dbReference>
<dbReference type="PANTHER" id="PTHR46018">
    <property type="entry name" value="ZINC PHOSPHODIESTERASE ELAC PROTEIN 1"/>
    <property type="match status" value="1"/>
</dbReference>
<comment type="caution">
    <text evidence="5">The sequence shown here is derived from an EMBL/GenBank/DDBJ whole genome shotgun (WGS) entry which is preliminary data.</text>
</comment>
<dbReference type="Gene3D" id="3.60.15.10">
    <property type="entry name" value="Ribonuclease Z/Hydroxyacylglutathione hydrolase-like"/>
    <property type="match status" value="1"/>
</dbReference>
<dbReference type="PANTHER" id="PTHR46018:SF2">
    <property type="entry name" value="ZINC PHOSPHODIESTERASE ELAC PROTEIN 1"/>
    <property type="match status" value="1"/>
</dbReference>
<dbReference type="Pfam" id="PF00753">
    <property type="entry name" value="Lactamase_B"/>
    <property type="match status" value="1"/>
</dbReference>
<reference evidence="5" key="2">
    <citation type="submission" date="2020-09" db="EMBL/GenBank/DDBJ databases">
        <authorList>
            <person name="Sun Q."/>
            <person name="Zhou Y."/>
        </authorList>
    </citation>
    <scope>NUCLEOTIDE SEQUENCE</scope>
    <source>
        <strain evidence="5">CGMCC 1.12187</strain>
    </source>
</reference>
<dbReference type="InterPro" id="IPR044094">
    <property type="entry name" value="AtsA-like_MBL-fold"/>
</dbReference>
<proteinExistence type="predicted"/>
<keyword evidence="1" id="KW-0255">Endonuclease</keyword>